<dbReference type="InterPro" id="IPR029058">
    <property type="entry name" value="AB_hydrolase_fold"/>
</dbReference>
<keyword evidence="1" id="KW-0378">Hydrolase</keyword>
<proteinExistence type="predicted"/>
<reference evidence="1" key="1">
    <citation type="submission" date="2013-08" db="EMBL/GenBank/DDBJ databases">
        <authorList>
            <person name="Mendez C."/>
            <person name="Richter M."/>
            <person name="Ferrer M."/>
            <person name="Sanchez J."/>
        </authorList>
    </citation>
    <scope>NUCLEOTIDE SEQUENCE</scope>
</reference>
<accession>T1AR84</accession>
<dbReference type="EMBL" id="AUZX01007398">
    <property type="protein sequence ID" value="EQD59877.1"/>
    <property type="molecule type" value="Genomic_DNA"/>
</dbReference>
<comment type="caution">
    <text evidence="1">The sequence shown here is derived from an EMBL/GenBank/DDBJ whole genome shotgun (WGS) entry which is preliminary data.</text>
</comment>
<dbReference type="AlphaFoldDB" id="T1AR84"/>
<name>T1AR84_9ZZZZ</name>
<sequence length="142" mass="15828">APALARGAAHLITAWIRLSGDRYLRFMMAGLHSPDRDLFADPGYRSIMTENMAEALRQGGRGAAWELTLIAQPWDLRLEDVRRRVRLWQGLADEILPAALAQNLARTLPACEARYLPAEGHLSLMAHHNGEVLEDLITADVH</sequence>
<dbReference type="Gene3D" id="3.40.50.1820">
    <property type="entry name" value="alpha/beta hydrolase"/>
    <property type="match status" value="1"/>
</dbReference>
<protein>
    <submittedName>
        <fullName evidence="1">Alpha/beta hydrolase fold protein</fullName>
    </submittedName>
</protein>
<gene>
    <name evidence="1" type="ORF">B1A_10387</name>
</gene>
<feature type="non-terminal residue" evidence="1">
    <location>
        <position position="1"/>
    </location>
</feature>
<dbReference type="SUPFAM" id="SSF53474">
    <property type="entry name" value="alpha/beta-Hydrolases"/>
    <property type="match status" value="1"/>
</dbReference>
<evidence type="ECO:0000313" key="1">
    <source>
        <dbReference type="EMBL" id="EQD59877.1"/>
    </source>
</evidence>
<reference evidence="1" key="2">
    <citation type="journal article" date="2014" name="ISME J.">
        <title>Microbial stratification in low pH oxic and suboxic macroscopic growths along an acid mine drainage.</title>
        <authorList>
            <person name="Mendez-Garcia C."/>
            <person name="Mesa V."/>
            <person name="Sprenger R.R."/>
            <person name="Richter M."/>
            <person name="Diez M.S."/>
            <person name="Solano J."/>
            <person name="Bargiela R."/>
            <person name="Golyshina O.V."/>
            <person name="Manteca A."/>
            <person name="Ramos J.L."/>
            <person name="Gallego J.R."/>
            <person name="Llorente I."/>
            <person name="Martins Dos Santos V.A."/>
            <person name="Jensen O.N."/>
            <person name="Pelaez A.I."/>
            <person name="Sanchez J."/>
            <person name="Ferrer M."/>
        </authorList>
    </citation>
    <scope>NUCLEOTIDE SEQUENCE</scope>
</reference>
<organism evidence="1">
    <name type="scientific">mine drainage metagenome</name>
    <dbReference type="NCBI Taxonomy" id="410659"/>
    <lineage>
        <taxon>unclassified sequences</taxon>
        <taxon>metagenomes</taxon>
        <taxon>ecological metagenomes</taxon>
    </lineage>
</organism>
<dbReference type="GO" id="GO:0016787">
    <property type="term" value="F:hydrolase activity"/>
    <property type="evidence" value="ECO:0007669"/>
    <property type="project" value="UniProtKB-KW"/>
</dbReference>